<organism evidence="14 15">
    <name type="scientific">candidate division WWE3 bacterium</name>
    <dbReference type="NCBI Taxonomy" id="2053526"/>
    <lineage>
        <taxon>Bacteria</taxon>
        <taxon>Katanobacteria</taxon>
    </lineage>
</organism>
<dbReference type="PANTHER" id="PTHR11088">
    <property type="entry name" value="TRNA DIMETHYLALLYLTRANSFERASE"/>
    <property type="match status" value="1"/>
</dbReference>
<evidence type="ECO:0000256" key="2">
    <source>
        <dbReference type="ARBA" id="ARBA00003213"/>
    </source>
</evidence>
<dbReference type="GO" id="GO:0052381">
    <property type="term" value="F:tRNA dimethylallyltransferase activity"/>
    <property type="evidence" value="ECO:0007669"/>
    <property type="project" value="UniProtKB-UniRule"/>
</dbReference>
<name>A0A7X9HSK4_UNCKA</name>
<dbReference type="Pfam" id="PF01715">
    <property type="entry name" value="IPPT"/>
    <property type="match status" value="1"/>
</dbReference>
<sequence>MKKESDSENVFIILGPTSTGKTSLALDLCKRFNGEIISADSKQVIKFMDVGTGKSPVGSEVLVEKKDMCWKVNGINIWGYDLVTPDEYFSGYDFAKFALKKVRDLQESKKSIFVVGGTGFYIDLFTGRIKPSCVGLDLELRSSLEDLPLESLQVRLLNLNPMVYKGIDKKNKVRLIRAIERETLRGLGNPGFSDTVLNYLSNESNKYNFIHLGLNGPRELLYKNSDAWVDAIWSMGLIEEVKALIDMGYRDSPKLQGLVYKTVLSFIDDKIIEKDAIQRIKYDIHSYIRRQMTWFKKNKEIKWVDISQDGYKKIIYNDIERKL</sequence>
<dbReference type="InterPro" id="IPR039657">
    <property type="entry name" value="Dimethylallyltransferase"/>
</dbReference>
<evidence type="ECO:0000256" key="3">
    <source>
        <dbReference type="ARBA" id="ARBA00005842"/>
    </source>
</evidence>
<feature type="binding site" evidence="10">
    <location>
        <begin position="15"/>
        <end position="22"/>
    </location>
    <ligand>
        <name>ATP</name>
        <dbReference type="ChEBI" id="CHEBI:30616"/>
    </ligand>
</feature>
<dbReference type="AlphaFoldDB" id="A0A7X9HSK4"/>
<comment type="caution">
    <text evidence="10">Lacks conserved residue(s) required for the propagation of feature annotation.</text>
</comment>
<keyword evidence="6 10" id="KW-0547">Nucleotide-binding</keyword>
<evidence type="ECO:0000256" key="8">
    <source>
        <dbReference type="ARBA" id="ARBA00022842"/>
    </source>
</evidence>
<evidence type="ECO:0000256" key="13">
    <source>
        <dbReference type="RuleBase" id="RU003785"/>
    </source>
</evidence>
<feature type="site" description="Interaction with substrate tRNA" evidence="10">
    <location>
        <position position="141"/>
    </location>
</feature>
<dbReference type="InterPro" id="IPR027417">
    <property type="entry name" value="P-loop_NTPase"/>
</dbReference>
<keyword evidence="7 10" id="KW-0067">ATP-binding</keyword>
<evidence type="ECO:0000256" key="9">
    <source>
        <dbReference type="ARBA" id="ARBA00049563"/>
    </source>
</evidence>
<comment type="cofactor">
    <cofactor evidence="1 10">
        <name>Mg(2+)</name>
        <dbReference type="ChEBI" id="CHEBI:18420"/>
    </cofactor>
</comment>
<dbReference type="GO" id="GO:0005524">
    <property type="term" value="F:ATP binding"/>
    <property type="evidence" value="ECO:0007669"/>
    <property type="project" value="UniProtKB-UniRule"/>
</dbReference>
<dbReference type="PANTHER" id="PTHR11088:SF60">
    <property type="entry name" value="TRNA DIMETHYLALLYLTRANSFERASE"/>
    <property type="match status" value="1"/>
</dbReference>
<protein>
    <recommendedName>
        <fullName evidence="10">tRNA dimethylallyltransferase</fullName>
        <ecNumber evidence="10">2.5.1.75</ecNumber>
    </recommendedName>
    <alternativeName>
        <fullName evidence="10">Dimethylallyl diphosphate:tRNA dimethylallyltransferase</fullName>
        <shortName evidence="10">DMAPP:tRNA dimethylallyltransferase</shortName>
        <shortName evidence="10">DMATase</shortName>
    </alternativeName>
    <alternativeName>
        <fullName evidence="10">Isopentenyl-diphosphate:tRNA isopentenyltransferase</fullName>
        <shortName evidence="10">IPP transferase</shortName>
        <shortName evidence="10">IPPT</shortName>
        <shortName evidence="10">IPTase</shortName>
    </alternativeName>
</protein>
<reference evidence="14 15" key="1">
    <citation type="journal article" date="2020" name="Biotechnol. Biofuels">
        <title>New insights from the biogas microbiome by comprehensive genome-resolved metagenomics of nearly 1600 species originating from multiple anaerobic digesters.</title>
        <authorList>
            <person name="Campanaro S."/>
            <person name="Treu L."/>
            <person name="Rodriguez-R L.M."/>
            <person name="Kovalovszki A."/>
            <person name="Ziels R.M."/>
            <person name="Maus I."/>
            <person name="Zhu X."/>
            <person name="Kougias P.G."/>
            <person name="Basile A."/>
            <person name="Luo G."/>
            <person name="Schluter A."/>
            <person name="Konstantinidis K.T."/>
            <person name="Angelidaki I."/>
        </authorList>
    </citation>
    <scope>NUCLEOTIDE SEQUENCE [LARGE SCALE GENOMIC DNA]</scope>
    <source>
        <strain evidence="14">AS27yjCOA_202</strain>
    </source>
</reference>
<gene>
    <name evidence="10 14" type="primary">miaA</name>
    <name evidence="14" type="ORF">GYA37_00505</name>
</gene>
<evidence type="ECO:0000256" key="6">
    <source>
        <dbReference type="ARBA" id="ARBA00022741"/>
    </source>
</evidence>
<keyword evidence="5 10" id="KW-0819">tRNA processing</keyword>
<proteinExistence type="inferred from homology"/>
<comment type="catalytic activity">
    <reaction evidence="9 10 11">
        <text>adenosine(37) in tRNA + dimethylallyl diphosphate = N(6)-dimethylallyladenosine(37) in tRNA + diphosphate</text>
        <dbReference type="Rhea" id="RHEA:26482"/>
        <dbReference type="Rhea" id="RHEA-COMP:10162"/>
        <dbReference type="Rhea" id="RHEA-COMP:10375"/>
        <dbReference type="ChEBI" id="CHEBI:33019"/>
        <dbReference type="ChEBI" id="CHEBI:57623"/>
        <dbReference type="ChEBI" id="CHEBI:74411"/>
        <dbReference type="ChEBI" id="CHEBI:74415"/>
        <dbReference type="EC" id="2.5.1.75"/>
    </reaction>
</comment>
<evidence type="ECO:0000256" key="11">
    <source>
        <dbReference type="RuleBase" id="RU003783"/>
    </source>
</evidence>
<accession>A0A7X9HSK4</accession>
<dbReference type="GO" id="GO:0006400">
    <property type="term" value="P:tRNA modification"/>
    <property type="evidence" value="ECO:0007669"/>
    <property type="project" value="TreeGrafter"/>
</dbReference>
<dbReference type="SUPFAM" id="SSF52540">
    <property type="entry name" value="P-loop containing nucleoside triphosphate hydrolases"/>
    <property type="match status" value="1"/>
</dbReference>
<evidence type="ECO:0000313" key="15">
    <source>
        <dbReference type="Proteomes" id="UP000590542"/>
    </source>
</evidence>
<dbReference type="Gene3D" id="3.40.50.300">
    <property type="entry name" value="P-loop containing nucleotide triphosphate hydrolases"/>
    <property type="match status" value="1"/>
</dbReference>
<evidence type="ECO:0000256" key="12">
    <source>
        <dbReference type="RuleBase" id="RU003784"/>
    </source>
</evidence>
<evidence type="ECO:0000256" key="1">
    <source>
        <dbReference type="ARBA" id="ARBA00001946"/>
    </source>
</evidence>
<evidence type="ECO:0000256" key="5">
    <source>
        <dbReference type="ARBA" id="ARBA00022694"/>
    </source>
</evidence>
<feature type="region of interest" description="Interaction with substrate tRNA" evidence="10">
    <location>
        <begin position="40"/>
        <end position="43"/>
    </location>
</feature>
<comment type="similarity">
    <text evidence="3 10 13">Belongs to the IPP transferase family.</text>
</comment>
<dbReference type="NCBIfam" id="TIGR00174">
    <property type="entry name" value="miaA"/>
    <property type="match status" value="1"/>
</dbReference>
<comment type="subunit">
    <text evidence="10">Monomer.</text>
</comment>
<dbReference type="EC" id="2.5.1.75" evidence="10"/>
<comment type="function">
    <text evidence="2 10 12">Catalyzes the transfer of a dimethylallyl group onto the adenine at position 37 in tRNAs that read codons beginning with uridine, leading to the formation of N6-(dimethylallyl)adenosine (i(6)A).</text>
</comment>
<dbReference type="Gene3D" id="1.10.287.890">
    <property type="entry name" value="Crystal structure of tRNA isopentenylpyrophosphate transferase (bh2366) domain"/>
    <property type="match status" value="1"/>
</dbReference>
<dbReference type="Proteomes" id="UP000590542">
    <property type="component" value="Unassembled WGS sequence"/>
</dbReference>
<evidence type="ECO:0000313" key="14">
    <source>
        <dbReference type="EMBL" id="NMB91310.1"/>
    </source>
</evidence>
<dbReference type="EMBL" id="JAAZNV010000006">
    <property type="protein sequence ID" value="NMB91310.1"/>
    <property type="molecule type" value="Genomic_DNA"/>
</dbReference>
<evidence type="ECO:0000256" key="7">
    <source>
        <dbReference type="ARBA" id="ARBA00022840"/>
    </source>
</evidence>
<dbReference type="HAMAP" id="MF_00185">
    <property type="entry name" value="IPP_trans"/>
    <property type="match status" value="1"/>
</dbReference>
<dbReference type="InterPro" id="IPR018022">
    <property type="entry name" value="IPT"/>
</dbReference>
<keyword evidence="8 10" id="KW-0460">Magnesium</keyword>
<keyword evidence="4 10" id="KW-0808">Transferase</keyword>
<feature type="binding site" evidence="10">
    <location>
        <begin position="17"/>
        <end position="22"/>
    </location>
    <ligand>
        <name>substrate</name>
    </ligand>
</feature>
<evidence type="ECO:0000256" key="10">
    <source>
        <dbReference type="HAMAP-Rule" id="MF_00185"/>
    </source>
</evidence>
<feature type="site" description="Interaction with substrate tRNA" evidence="10">
    <location>
        <position position="118"/>
    </location>
</feature>
<comment type="caution">
    <text evidence="14">The sequence shown here is derived from an EMBL/GenBank/DDBJ whole genome shotgun (WGS) entry which is preliminary data.</text>
</comment>
<evidence type="ECO:0000256" key="4">
    <source>
        <dbReference type="ARBA" id="ARBA00022679"/>
    </source>
</evidence>